<keyword evidence="2 7" id="KW-0812">Transmembrane</keyword>
<dbReference type="PROSITE" id="PS50893">
    <property type="entry name" value="ABC_TRANSPORTER_2"/>
    <property type="match status" value="1"/>
</dbReference>
<dbReference type="SUPFAM" id="SSF90123">
    <property type="entry name" value="ABC transporter transmembrane region"/>
    <property type="match status" value="1"/>
</dbReference>
<evidence type="ECO:0000256" key="1">
    <source>
        <dbReference type="ARBA" id="ARBA00004651"/>
    </source>
</evidence>
<dbReference type="Pfam" id="PF00664">
    <property type="entry name" value="ABC_membrane"/>
    <property type="match status" value="1"/>
</dbReference>
<dbReference type="InterPro" id="IPR011527">
    <property type="entry name" value="ABC1_TM_dom"/>
</dbReference>
<dbReference type="GO" id="GO:0016887">
    <property type="term" value="F:ATP hydrolysis activity"/>
    <property type="evidence" value="ECO:0007669"/>
    <property type="project" value="InterPro"/>
</dbReference>
<dbReference type="PANTHER" id="PTHR24221">
    <property type="entry name" value="ATP-BINDING CASSETTE SUB-FAMILY B"/>
    <property type="match status" value="1"/>
</dbReference>
<dbReference type="Gene3D" id="3.40.50.300">
    <property type="entry name" value="P-loop containing nucleotide triphosphate hydrolases"/>
    <property type="match status" value="1"/>
</dbReference>
<feature type="domain" description="ABC transporter" evidence="8">
    <location>
        <begin position="341"/>
        <end position="552"/>
    </location>
</feature>
<dbReference type="InterPro" id="IPR003593">
    <property type="entry name" value="AAA+_ATPase"/>
</dbReference>
<evidence type="ECO:0000256" key="3">
    <source>
        <dbReference type="ARBA" id="ARBA00022741"/>
    </source>
</evidence>
<sequence>MSVTATRATFAADVLRLVRRIRPLYVFSASVWTLIHGLPLLVGVGIELLFDRAATNPADPFVWWMLALTVGSMVLRSLLLFGGLNLDFTLIFRTSAHVKTTVIDAVSDRSTSHGPAVGNGDVLNRLRDDSDEIAEFLSWTADFVYRTVLLIIALTVLLTTDVLVTLSLLPLLGALWVAKILKNRLSGLSQDTRARQGRIAEQTTDLITGIRDLRLAGVEQHRVDRLAEQFTGRRRAQARQQVVADLLGGMFRNIVVIGSALVLMTASARMASGDFTVGELALFLTYTSWLAEQIFFFGRALARYEQGRVSRDRLLDVVAGLPGLIKPPAPAEVAPVGLQELRVREFQCVPKGRDATPPIELDLRPGQMAVITGAVGSGKSTALRGLLALDGPTRGSVRWNDTDVTGDQAWWRAPNVAYARQSAAFFRGTVRDNLALGSDAVDDELAVRALTAVQLRPGSAELPDGLDTEIGSGGTLLSGGQRQRLALARMLCRPAQLYLVDDCDSSLDGDTARAVWTELVANWPAAWIVASHNRDVRAMADVVVHVGHGTDR</sequence>
<dbReference type="PROSITE" id="PS50929">
    <property type="entry name" value="ABC_TM1F"/>
    <property type="match status" value="1"/>
</dbReference>
<feature type="transmembrane region" description="Helical" evidence="7">
    <location>
        <begin position="62"/>
        <end position="84"/>
    </location>
</feature>
<keyword evidence="11" id="KW-1185">Reference proteome</keyword>
<dbReference type="PROSITE" id="PS00211">
    <property type="entry name" value="ABC_TRANSPORTER_1"/>
    <property type="match status" value="1"/>
</dbReference>
<proteinExistence type="predicted"/>
<evidence type="ECO:0000256" key="7">
    <source>
        <dbReference type="SAM" id="Phobius"/>
    </source>
</evidence>
<evidence type="ECO:0000313" key="10">
    <source>
        <dbReference type="EMBL" id="SMD26924.1"/>
    </source>
</evidence>
<feature type="transmembrane region" description="Helical" evidence="7">
    <location>
        <begin position="24"/>
        <end position="50"/>
    </location>
</feature>
<keyword evidence="5 7" id="KW-1133">Transmembrane helix</keyword>
<feature type="domain" description="ABC transmembrane type-1" evidence="9">
    <location>
        <begin position="37"/>
        <end position="306"/>
    </location>
</feature>
<dbReference type="RefSeq" id="WP_084434565.1">
    <property type="nucleotide sequence ID" value="NZ_FWXV01000018.1"/>
</dbReference>
<dbReference type="InterPro" id="IPR027417">
    <property type="entry name" value="P-loop_NTPase"/>
</dbReference>
<accession>A0A1W2FYR1</accession>
<evidence type="ECO:0000259" key="9">
    <source>
        <dbReference type="PROSITE" id="PS50929"/>
    </source>
</evidence>
<dbReference type="SMART" id="SM00382">
    <property type="entry name" value="AAA"/>
    <property type="match status" value="1"/>
</dbReference>
<comment type="subcellular location">
    <subcellularLocation>
        <location evidence="1">Cell membrane</location>
        <topology evidence="1">Multi-pass membrane protein</topology>
    </subcellularLocation>
</comment>
<dbReference type="Pfam" id="PF00005">
    <property type="entry name" value="ABC_tran"/>
    <property type="match status" value="1"/>
</dbReference>
<dbReference type="GO" id="GO:0005886">
    <property type="term" value="C:plasma membrane"/>
    <property type="evidence" value="ECO:0007669"/>
    <property type="project" value="UniProtKB-SubCell"/>
</dbReference>
<name>A0A1W2FYR1_KIBAR</name>
<dbReference type="PANTHER" id="PTHR24221:SF423">
    <property type="entry name" value="ABC TRANSPORTER"/>
    <property type="match status" value="1"/>
</dbReference>
<reference evidence="10 11" key="1">
    <citation type="submission" date="2017-04" db="EMBL/GenBank/DDBJ databases">
        <authorList>
            <person name="Afonso C.L."/>
            <person name="Miller P.J."/>
            <person name="Scott M.A."/>
            <person name="Spackman E."/>
            <person name="Goraichik I."/>
            <person name="Dimitrov K.M."/>
            <person name="Suarez D.L."/>
            <person name="Swayne D.E."/>
        </authorList>
    </citation>
    <scope>NUCLEOTIDE SEQUENCE [LARGE SCALE GENOMIC DNA]</scope>
    <source>
        <strain evidence="10 11">DSM 43828</strain>
    </source>
</reference>
<dbReference type="GO" id="GO:0140359">
    <property type="term" value="F:ABC-type transporter activity"/>
    <property type="evidence" value="ECO:0007669"/>
    <property type="project" value="InterPro"/>
</dbReference>
<evidence type="ECO:0000256" key="2">
    <source>
        <dbReference type="ARBA" id="ARBA00022692"/>
    </source>
</evidence>
<dbReference type="InterPro" id="IPR017871">
    <property type="entry name" value="ABC_transporter-like_CS"/>
</dbReference>
<dbReference type="SUPFAM" id="SSF52540">
    <property type="entry name" value="P-loop containing nucleoside triphosphate hydrolases"/>
    <property type="match status" value="1"/>
</dbReference>
<keyword evidence="6 7" id="KW-0472">Membrane</keyword>
<dbReference type="Proteomes" id="UP000192674">
    <property type="component" value="Unassembled WGS sequence"/>
</dbReference>
<dbReference type="Gene3D" id="1.20.1560.10">
    <property type="entry name" value="ABC transporter type 1, transmembrane domain"/>
    <property type="match status" value="1"/>
</dbReference>
<evidence type="ECO:0000256" key="4">
    <source>
        <dbReference type="ARBA" id="ARBA00022840"/>
    </source>
</evidence>
<keyword evidence="3" id="KW-0547">Nucleotide-binding</keyword>
<keyword evidence="4 10" id="KW-0067">ATP-binding</keyword>
<gene>
    <name evidence="10" type="ORF">SAMN05661093_10511</name>
</gene>
<organism evidence="10 11">
    <name type="scientific">Kibdelosporangium aridum</name>
    <dbReference type="NCBI Taxonomy" id="2030"/>
    <lineage>
        <taxon>Bacteria</taxon>
        <taxon>Bacillati</taxon>
        <taxon>Actinomycetota</taxon>
        <taxon>Actinomycetes</taxon>
        <taxon>Pseudonocardiales</taxon>
        <taxon>Pseudonocardiaceae</taxon>
        <taxon>Kibdelosporangium</taxon>
    </lineage>
</organism>
<feature type="transmembrane region" description="Helical" evidence="7">
    <location>
        <begin position="148"/>
        <end position="178"/>
    </location>
</feature>
<dbReference type="InterPro" id="IPR039421">
    <property type="entry name" value="Type_1_exporter"/>
</dbReference>
<evidence type="ECO:0000256" key="6">
    <source>
        <dbReference type="ARBA" id="ARBA00023136"/>
    </source>
</evidence>
<evidence type="ECO:0000256" key="5">
    <source>
        <dbReference type="ARBA" id="ARBA00022989"/>
    </source>
</evidence>
<evidence type="ECO:0000313" key="11">
    <source>
        <dbReference type="Proteomes" id="UP000192674"/>
    </source>
</evidence>
<evidence type="ECO:0000259" key="8">
    <source>
        <dbReference type="PROSITE" id="PS50893"/>
    </source>
</evidence>
<dbReference type="GO" id="GO:0005524">
    <property type="term" value="F:ATP binding"/>
    <property type="evidence" value="ECO:0007669"/>
    <property type="project" value="UniProtKB-KW"/>
</dbReference>
<dbReference type="InterPro" id="IPR036640">
    <property type="entry name" value="ABC1_TM_sf"/>
</dbReference>
<dbReference type="EMBL" id="FWXV01000018">
    <property type="protein sequence ID" value="SMD26924.1"/>
    <property type="molecule type" value="Genomic_DNA"/>
</dbReference>
<dbReference type="OrthoDB" id="9770415at2"/>
<dbReference type="InterPro" id="IPR003439">
    <property type="entry name" value="ABC_transporter-like_ATP-bd"/>
</dbReference>
<protein>
    <submittedName>
        <fullName evidence="10">ATP-binding cassette, subfamily B</fullName>
    </submittedName>
</protein>
<dbReference type="AlphaFoldDB" id="A0A1W2FYR1"/>